<proteinExistence type="predicted"/>
<sequence>MPPRPAPAKRRSVYRPSKKPRESVNATYALYQQPVEIVASPVTDKERAYFLEWVTARNLPKQYFVLALTYWMRVRSKIWANVLIKQHPKEFYMIVCIHVALKWLGYDEVLKCNFVQDLREVAAVTMDVHQEIEFLVLTELGWFL</sequence>
<organism evidence="2 3">
    <name type="scientific">Ectocarpus siliculosus virus 1 (isolate New Zealand/Kaikoura/1988)</name>
    <name type="common">EsV-1</name>
    <dbReference type="NCBI Taxonomy" id="654926"/>
    <lineage>
        <taxon>Viruses</taxon>
        <taxon>Varidnaviria</taxon>
        <taxon>Bamfordvirae</taxon>
        <taxon>Nucleocytoviricota</taxon>
        <taxon>Megaviricetes</taxon>
        <taxon>Algavirales</taxon>
        <taxon>Phycodnaviridae</taxon>
        <taxon>Phaeovirus</taxon>
        <taxon>Phaeovirus unasiliculosus</taxon>
        <taxon>Ectocarpus siliculosus virus 1</taxon>
    </lineage>
</organism>
<name>Q8QNJ4_ESV1K</name>
<feature type="compositionally biased region" description="Basic residues" evidence="1">
    <location>
        <begin position="7"/>
        <end position="18"/>
    </location>
</feature>
<dbReference type="KEGG" id="vg:920800"/>
<organismHost>
    <name type="scientific">Ectocarpus siliculosus</name>
    <name type="common">Brown alga</name>
    <name type="synonym">Conferva siliculosa</name>
    <dbReference type="NCBI Taxonomy" id="2880"/>
</organismHost>
<gene>
    <name evidence="2" type="primary">ORF 79</name>
</gene>
<evidence type="ECO:0000256" key="1">
    <source>
        <dbReference type="SAM" id="MobiDB-lite"/>
    </source>
</evidence>
<reference evidence="2 3" key="3">
    <citation type="journal article" date="2000" name="Virology">
        <title>Characterization and immunolocalization of major structural proteins in the brown algal virus EsV-1.</title>
        <authorList>
            <person name="Delaroque N."/>
            <person name="Wolf S."/>
            <person name="Muller D.G."/>
            <person name="Knippers R."/>
        </authorList>
    </citation>
    <scope>NUCLEOTIDE SEQUENCE [LARGE SCALE GENOMIC DNA]</scope>
    <source>
        <strain evidence="3">Isolate New Zealand/Kaikoura/1988</strain>
    </source>
</reference>
<reference evidence="2 3" key="1">
    <citation type="journal article" date="1995" name="Virology">
        <title>Coat protein of the Ectocarpus siliculosus virus.</title>
        <authorList>
            <person name="Klein M."/>
            <person name="Lanka S.T."/>
            <person name="Knippers R."/>
            <person name="Muller D.G."/>
        </authorList>
    </citation>
    <scope>NUCLEOTIDE SEQUENCE [LARGE SCALE GENOMIC DNA]</scope>
    <source>
        <strain evidence="3">Isolate New Zealand/Kaikoura/1988</strain>
    </source>
</reference>
<protein>
    <submittedName>
        <fullName evidence="2">EsV-1-79</fullName>
    </submittedName>
</protein>
<reference evidence="2 3" key="2">
    <citation type="journal article" date="1998" name="Adv. Virus Res.">
        <title>Viruses in marine brown algae.</title>
        <authorList>
            <person name="Muller D.G."/>
            <person name="Kapp M."/>
            <person name="Knippers R."/>
        </authorList>
    </citation>
    <scope>NUCLEOTIDE SEQUENCE [LARGE SCALE GENOMIC DNA]</scope>
    <source>
        <strain evidence="3">Isolate New Zealand/Kaikoura/1988</strain>
    </source>
</reference>
<feature type="region of interest" description="Disordered" evidence="1">
    <location>
        <begin position="1"/>
        <end position="20"/>
    </location>
</feature>
<evidence type="ECO:0000313" key="2">
    <source>
        <dbReference type="EMBL" id="AAK14502.1"/>
    </source>
</evidence>
<keyword evidence="3" id="KW-1185">Reference proteome</keyword>
<accession>Q8QNJ4</accession>
<dbReference type="Proteomes" id="UP000000864">
    <property type="component" value="Segment"/>
</dbReference>
<dbReference type="EMBL" id="AF204951">
    <property type="protein sequence ID" value="AAK14502.1"/>
    <property type="molecule type" value="Genomic_DNA"/>
</dbReference>
<evidence type="ECO:0000313" key="3">
    <source>
        <dbReference type="Proteomes" id="UP000000864"/>
    </source>
</evidence>
<reference evidence="2 3" key="4">
    <citation type="journal article" date="2000" name="Virology">
        <title>The brown algal virus EsV-1 particle contains a putative hybrid histidine kinase.</title>
        <authorList>
            <person name="Delaroque N."/>
            <person name="Wolf S."/>
            <person name="Muller D.G."/>
            <person name="Knippers R."/>
        </authorList>
    </citation>
    <scope>NUCLEOTIDE SEQUENCE [LARGE SCALE GENOMIC DNA]</scope>
    <source>
        <strain evidence="3">Isolate New Zealand/Kaikoura/1988</strain>
    </source>
</reference>